<gene>
    <name evidence="5" type="ORF">OSB04_017156</name>
</gene>
<dbReference type="Proteomes" id="UP001172457">
    <property type="component" value="Chromosome 4"/>
</dbReference>
<evidence type="ECO:0000313" key="5">
    <source>
        <dbReference type="EMBL" id="KAJ9553111.1"/>
    </source>
</evidence>
<dbReference type="PANTHER" id="PTHR11439">
    <property type="entry name" value="GAG-POL-RELATED RETROTRANSPOSON"/>
    <property type="match status" value="1"/>
</dbReference>
<keyword evidence="6" id="KW-1185">Reference proteome</keyword>
<dbReference type="Pfam" id="PF22936">
    <property type="entry name" value="Pol_BBD"/>
    <property type="match status" value="1"/>
</dbReference>
<dbReference type="InterPro" id="IPR057670">
    <property type="entry name" value="SH3_retrovirus"/>
</dbReference>
<sequence>MNWFYANMDNSWITFNACLNVNVGMFWNEMCCKYGHWVPWNWVIAEKAAKVKKGPKAEKSVKGKNPLIPDASSIPDPVNFEKSEMTNVVSPTLNAMTFYGKGIWYLDSGCSKHMTGNKHVLIDFKEEAGPSVKFGGEGRGITKGYGTLTNAARSMRIKARLPLQFWVEAVNTACYTQNKSLIVKRFKKTAYELFRGRKPNISHFHIFGCNCYLKNDRDNLGKFDAKADDGFLVGYSTISKAYRVFNKRRQTLEQTIHVKFDEIDPFSSAPSFTDSDDIDQWANSYFQVPENDIPKVSTPVAGSSSYIPDGFEEPNIPQDTHIHSAIPLNHVSPTISQEDIPSTSGSAEVVQDADNPLQLNDVPEAFILSAVEPIQVIADESTSSTNAEPLHAIPQPPALRWTKDHPIDQVLGDPSTGVKTRQQSGNHCLYVSFLSEHEPTKVDEALVDLSWVSTMQEELAEFERNLVWTLVHKPSRKTIIGLKWVFRKKLDEHGIVIRNKARLVAQGYRQEEGIDYDETFTPVYQMDVKSAFLNRKLAEEVYVAQPPGFTNPKHPNHVYKLNKALYGLKQAPRAWYETLSTFLITEGFTRGKIDSTLFVKSYKDHVFLAQIYVDDIIFGSTKAKLCKKFESLMQSQYKMSMMGELTYFLGLQVKQSEKGIFISQGKYVRDMLKKFDLTTCSEMKTPMAPPLKLDKDSNRKSVDVSTYRGMIGSLLYLTARRPDIMYATCLCARYQADPKESHLKAVKRIFRYLKGTPNLGLWYPRDSGFDLTAFLDSDFASCKLDQKSTTLLDYGFQLSKIPIYCDNTSAIAIANNPVLHSKTKHIEIRYHFIRDHVINGDVELHFIPTEYQLADLFTKPLDEKRFNQLISELGMLNPDA</sequence>
<evidence type="ECO:0000259" key="2">
    <source>
        <dbReference type="Pfam" id="PF07727"/>
    </source>
</evidence>
<dbReference type="GO" id="GO:0004190">
    <property type="term" value="F:aspartic-type endopeptidase activity"/>
    <property type="evidence" value="ECO:0007669"/>
    <property type="project" value="UniProtKB-KW"/>
</dbReference>
<keyword evidence="1" id="KW-0064">Aspartyl protease</keyword>
<dbReference type="AlphaFoldDB" id="A0AA38TFJ4"/>
<dbReference type="Pfam" id="PF25597">
    <property type="entry name" value="SH3_retrovirus"/>
    <property type="match status" value="1"/>
</dbReference>
<evidence type="ECO:0000313" key="6">
    <source>
        <dbReference type="Proteomes" id="UP001172457"/>
    </source>
</evidence>
<dbReference type="Pfam" id="PF07727">
    <property type="entry name" value="RVT_2"/>
    <property type="match status" value="1"/>
</dbReference>
<evidence type="ECO:0000256" key="1">
    <source>
        <dbReference type="ARBA" id="ARBA00022750"/>
    </source>
</evidence>
<keyword evidence="1" id="KW-0645">Protease</keyword>
<feature type="domain" description="Retrovirus-related Pol polyprotein from transposon TNT 1-94-like beta-barrel" evidence="3">
    <location>
        <begin position="104"/>
        <end position="149"/>
    </location>
</feature>
<accession>A0AA38TFJ4</accession>
<feature type="domain" description="Retroviral polymerase SH3-like" evidence="4">
    <location>
        <begin position="209"/>
        <end position="270"/>
    </location>
</feature>
<dbReference type="InterPro" id="IPR043502">
    <property type="entry name" value="DNA/RNA_pol_sf"/>
</dbReference>
<name>A0AA38TFJ4_9ASTR</name>
<dbReference type="InterPro" id="IPR013103">
    <property type="entry name" value="RVT_2"/>
</dbReference>
<feature type="domain" description="Reverse transcriptase Ty1/copia-type" evidence="2">
    <location>
        <begin position="523"/>
        <end position="688"/>
    </location>
</feature>
<evidence type="ECO:0008006" key="7">
    <source>
        <dbReference type="Google" id="ProtNLM"/>
    </source>
</evidence>
<reference evidence="5" key="1">
    <citation type="submission" date="2023-03" db="EMBL/GenBank/DDBJ databases">
        <title>Chromosome-scale reference genome and RAD-based genetic map of yellow starthistle (Centaurea solstitialis) reveal putative structural variation and QTLs associated with invader traits.</title>
        <authorList>
            <person name="Reatini B."/>
            <person name="Cang F.A."/>
            <person name="Jiang Q."/>
            <person name="Mckibben M.T.W."/>
            <person name="Barker M.S."/>
            <person name="Rieseberg L.H."/>
            <person name="Dlugosch K.M."/>
        </authorList>
    </citation>
    <scope>NUCLEOTIDE SEQUENCE</scope>
    <source>
        <strain evidence="5">CAN-66</strain>
        <tissue evidence="5">Leaf</tissue>
    </source>
</reference>
<keyword evidence="1" id="KW-0378">Hydrolase</keyword>
<proteinExistence type="predicted"/>
<dbReference type="PANTHER" id="PTHR11439:SF495">
    <property type="entry name" value="REVERSE TRANSCRIPTASE, RNA-DEPENDENT DNA POLYMERASE-RELATED"/>
    <property type="match status" value="1"/>
</dbReference>
<evidence type="ECO:0000259" key="3">
    <source>
        <dbReference type="Pfam" id="PF22936"/>
    </source>
</evidence>
<comment type="caution">
    <text evidence="5">The sequence shown here is derived from an EMBL/GenBank/DDBJ whole genome shotgun (WGS) entry which is preliminary data.</text>
</comment>
<organism evidence="5 6">
    <name type="scientific">Centaurea solstitialis</name>
    <name type="common">yellow star-thistle</name>
    <dbReference type="NCBI Taxonomy" id="347529"/>
    <lineage>
        <taxon>Eukaryota</taxon>
        <taxon>Viridiplantae</taxon>
        <taxon>Streptophyta</taxon>
        <taxon>Embryophyta</taxon>
        <taxon>Tracheophyta</taxon>
        <taxon>Spermatophyta</taxon>
        <taxon>Magnoliopsida</taxon>
        <taxon>eudicotyledons</taxon>
        <taxon>Gunneridae</taxon>
        <taxon>Pentapetalae</taxon>
        <taxon>asterids</taxon>
        <taxon>campanulids</taxon>
        <taxon>Asterales</taxon>
        <taxon>Asteraceae</taxon>
        <taxon>Carduoideae</taxon>
        <taxon>Cardueae</taxon>
        <taxon>Centaureinae</taxon>
        <taxon>Centaurea</taxon>
    </lineage>
</organism>
<dbReference type="InterPro" id="IPR054722">
    <property type="entry name" value="PolX-like_BBD"/>
</dbReference>
<protein>
    <recommendedName>
        <fullName evidence="7">Reverse transcriptase Ty1/copia-type domain-containing protein</fullName>
    </recommendedName>
</protein>
<evidence type="ECO:0000259" key="4">
    <source>
        <dbReference type="Pfam" id="PF25597"/>
    </source>
</evidence>
<dbReference type="EMBL" id="JARYMX010000004">
    <property type="protein sequence ID" value="KAJ9553111.1"/>
    <property type="molecule type" value="Genomic_DNA"/>
</dbReference>
<dbReference type="SUPFAM" id="SSF56672">
    <property type="entry name" value="DNA/RNA polymerases"/>
    <property type="match status" value="1"/>
</dbReference>
<dbReference type="CDD" id="cd09272">
    <property type="entry name" value="RNase_HI_RT_Ty1"/>
    <property type="match status" value="1"/>
</dbReference>